<evidence type="ECO:0000259" key="1">
    <source>
        <dbReference type="PROSITE" id="PS50878"/>
    </source>
</evidence>
<dbReference type="PROSITE" id="PS50878">
    <property type="entry name" value="RT_POL"/>
    <property type="match status" value="1"/>
</dbReference>
<evidence type="ECO:0000313" key="2">
    <source>
        <dbReference type="EMBL" id="KAH3679154.1"/>
    </source>
</evidence>
<name>A0A9P8PXQ2_9ASCO</name>
<dbReference type="InterPro" id="IPR005135">
    <property type="entry name" value="Endo/exonuclease/phosphatase"/>
</dbReference>
<dbReference type="PANTHER" id="PTHR19446">
    <property type="entry name" value="REVERSE TRANSCRIPTASES"/>
    <property type="match status" value="1"/>
</dbReference>
<dbReference type="OrthoDB" id="4097129at2759"/>
<dbReference type="AlphaFoldDB" id="A0A9P8PXQ2"/>
<dbReference type="GO" id="GO:0003824">
    <property type="term" value="F:catalytic activity"/>
    <property type="evidence" value="ECO:0007669"/>
    <property type="project" value="InterPro"/>
</dbReference>
<comment type="caution">
    <text evidence="2">The sequence shown here is derived from an EMBL/GenBank/DDBJ whole genome shotgun (WGS) entry which is preliminary data.</text>
</comment>
<dbReference type="InterPro" id="IPR036691">
    <property type="entry name" value="Endo/exonu/phosph_ase_sf"/>
</dbReference>
<accession>A0A9P8PXQ2</accession>
<dbReference type="Proteomes" id="UP000769528">
    <property type="component" value="Unassembled WGS sequence"/>
</dbReference>
<gene>
    <name evidence="2" type="ORF">WICMUC_001165</name>
</gene>
<proteinExistence type="predicted"/>
<protein>
    <recommendedName>
        <fullName evidence="1">Reverse transcriptase domain-containing protein</fullName>
    </recommendedName>
</protein>
<organism evidence="2 3">
    <name type="scientific">Wickerhamomyces mucosus</name>
    <dbReference type="NCBI Taxonomy" id="1378264"/>
    <lineage>
        <taxon>Eukaryota</taxon>
        <taxon>Fungi</taxon>
        <taxon>Dikarya</taxon>
        <taxon>Ascomycota</taxon>
        <taxon>Saccharomycotina</taxon>
        <taxon>Saccharomycetes</taxon>
        <taxon>Phaffomycetales</taxon>
        <taxon>Wickerhamomycetaceae</taxon>
        <taxon>Wickerhamomyces</taxon>
    </lineage>
</organism>
<feature type="domain" description="Reverse transcriptase" evidence="1">
    <location>
        <begin position="565"/>
        <end position="714"/>
    </location>
</feature>
<reference evidence="2" key="2">
    <citation type="submission" date="2021-01" db="EMBL/GenBank/DDBJ databases">
        <authorList>
            <person name="Schikora-Tamarit M.A."/>
        </authorList>
    </citation>
    <scope>NUCLEOTIDE SEQUENCE</scope>
    <source>
        <strain evidence="2">CBS6341</strain>
    </source>
</reference>
<dbReference type="InterPro" id="IPR000477">
    <property type="entry name" value="RT_dom"/>
</dbReference>
<dbReference type="Pfam" id="PF00078">
    <property type="entry name" value="RVT_1"/>
    <property type="match status" value="1"/>
</dbReference>
<keyword evidence="3" id="KW-1185">Reference proteome</keyword>
<dbReference type="SUPFAM" id="SSF56219">
    <property type="entry name" value="DNase I-like"/>
    <property type="match status" value="1"/>
</dbReference>
<dbReference type="EMBL" id="JAEUBF010000389">
    <property type="protein sequence ID" value="KAH3679154.1"/>
    <property type="molecule type" value="Genomic_DNA"/>
</dbReference>
<reference evidence="2" key="1">
    <citation type="journal article" date="2021" name="Open Biol.">
        <title>Shared evolutionary footprints suggest mitochondrial oxidative damage underlies multiple complex I losses in fungi.</title>
        <authorList>
            <person name="Schikora-Tamarit M.A."/>
            <person name="Marcet-Houben M."/>
            <person name="Nosek J."/>
            <person name="Gabaldon T."/>
        </authorList>
    </citation>
    <scope>NUCLEOTIDE SEQUENCE</scope>
    <source>
        <strain evidence="2">CBS6341</strain>
    </source>
</reference>
<dbReference type="Pfam" id="PF03372">
    <property type="entry name" value="Exo_endo_phos"/>
    <property type="match status" value="1"/>
</dbReference>
<sequence length="714" mass="82890">MNLKPFDNFIISSTNIQKGFMRLKNGNINRLINHMNSSSSRFHPQEKSQTESFKILFNSTILLLQEAEFGSRKEHQLYQKHLEAKENIFLSDTDDPAKKSRILVHLQPNINIIQHNILHQFFQLTSLMSKSISDLLISVNNELVLIVSCYASTNTIERNLFLFQLNCAIKWFNKHHNSSQHTRIIVGGDFNSIYDHQDSSNFKIHQSQNLSKELMKSLMQLNNLTDSFHSSRHHQQHPDRYTNNNTNSSTKRRLDYIFIFNPIQQPTQYFRSCFHSSHHHQQHTDRYTNNNNNSSTKRRLDYIFIFNPIQQPTQYFRSTIAFPGSTHNAIAVMFQSINSKSKKIKNFQKKIFNDQLIMNSPEYRDEIIGQQFFNHPDLKNLLPFTKFDCAHRNLTSYLQSIQDIFFLHNASSADHLKTASTSLKIRSQLIYNNPHQVNILFKQKLNNQIDLSSLAEYDSKTNGKDPFSEASVPTSFLNKAKSFYQNLYQEQDITGVHQFLNDFPLTISQLDQKLLKKPLTLEELETSLYTLSKKKSSPGEDGLSYRFIKSIFKDIGPTLLDVSNSIRYTGFYPTSLTNVIITLIPKKNFSKTKSIEDLRPIALNNSCLKIIAHAYNKRIVQILESQIHFTQAGFVPERQIENLLLEYTAIYSKLLELSATSNSRIPSPAALLIDFRKAFDLLSHKYIDLVLRKMNFPKEFINVITAIQEIKQLR</sequence>
<evidence type="ECO:0000313" key="3">
    <source>
        <dbReference type="Proteomes" id="UP000769528"/>
    </source>
</evidence>
<dbReference type="Gene3D" id="3.60.10.10">
    <property type="entry name" value="Endonuclease/exonuclease/phosphatase"/>
    <property type="match status" value="1"/>
</dbReference>